<keyword evidence="2" id="KW-1185">Reference proteome</keyword>
<accession>A0A369J8C4</accession>
<sequence>MDQKTALEALEANIVEACTNHELVHSKDKNYRACVSIGTEYFVKFGDPDDLLPEIQTQSYIFDYAVSNPHPYAPRIPQVVHHFGLDSMTRYLVMEFITLTAAAPTCIDRTAQALVWLSSVPPPPGHVIGPLGGGPIRHKFFKDYTAPLLFSSVEALQRYMLKAYTILSTQAQKQVSPVEIIGARLMFTQSDMHHSNFGVDRHGKTVLLDFAEIGLLPETFVAYTMFSEKRLAPVARALGLEGSSNFSMAAISALLWMVASPRLGLNEHGNPTTGQASARRRG</sequence>
<name>A0A369J8C4_HYPMA</name>
<gene>
    <name evidence="1" type="ORF">Hypma_000594</name>
</gene>
<comment type="caution">
    <text evidence="1">The sequence shown here is derived from an EMBL/GenBank/DDBJ whole genome shotgun (WGS) entry which is preliminary data.</text>
</comment>
<dbReference type="STRING" id="39966.A0A369J8C4"/>
<dbReference type="InParanoid" id="A0A369J8C4"/>
<dbReference type="OrthoDB" id="3250044at2759"/>
<reference evidence="1" key="1">
    <citation type="submission" date="2018-04" db="EMBL/GenBank/DDBJ databases">
        <title>Whole genome sequencing of Hypsizygus marmoreus.</title>
        <authorList>
            <person name="Choi I.-G."/>
            <person name="Min B."/>
            <person name="Kim J.-G."/>
            <person name="Kim S."/>
            <person name="Oh Y.-L."/>
            <person name="Kong W.-S."/>
            <person name="Park H."/>
            <person name="Jeong J."/>
            <person name="Song E.-S."/>
        </authorList>
    </citation>
    <scope>NUCLEOTIDE SEQUENCE [LARGE SCALE GENOMIC DNA]</scope>
    <source>
        <strain evidence="1">51987-8</strain>
    </source>
</reference>
<protein>
    <recommendedName>
        <fullName evidence="3">Aminoglycoside phosphotransferase domain-containing protein</fullName>
    </recommendedName>
</protein>
<dbReference type="InterPro" id="IPR011009">
    <property type="entry name" value="Kinase-like_dom_sf"/>
</dbReference>
<dbReference type="EMBL" id="LUEZ02000106">
    <property type="protein sequence ID" value="RDB18349.1"/>
    <property type="molecule type" value="Genomic_DNA"/>
</dbReference>
<dbReference type="SUPFAM" id="SSF56112">
    <property type="entry name" value="Protein kinase-like (PK-like)"/>
    <property type="match status" value="1"/>
</dbReference>
<evidence type="ECO:0008006" key="3">
    <source>
        <dbReference type="Google" id="ProtNLM"/>
    </source>
</evidence>
<organism evidence="1 2">
    <name type="scientific">Hypsizygus marmoreus</name>
    <name type="common">White beech mushroom</name>
    <name type="synonym">Agaricus marmoreus</name>
    <dbReference type="NCBI Taxonomy" id="39966"/>
    <lineage>
        <taxon>Eukaryota</taxon>
        <taxon>Fungi</taxon>
        <taxon>Dikarya</taxon>
        <taxon>Basidiomycota</taxon>
        <taxon>Agaricomycotina</taxon>
        <taxon>Agaricomycetes</taxon>
        <taxon>Agaricomycetidae</taxon>
        <taxon>Agaricales</taxon>
        <taxon>Tricholomatineae</taxon>
        <taxon>Lyophyllaceae</taxon>
        <taxon>Hypsizygus</taxon>
    </lineage>
</organism>
<evidence type="ECO:0000313" key="2">
    <source>
        <dbReference type="Proteomes" id="UP000076154"/>
    </source>
</evidence>
<dbReference type="Proteomes" id="UP000076154">
    <property type="component" value="Unassembled WGS sequence"/>
</dbReference>
<evidence type="ECO:0000313" key="1">
    <source>
        <dbReference type="EMBL" id="RDB18349.1"/>
    </source>
</evidence>
<proteinExistence type="predicted"/>
<dbReference type="AlphaFoldDB" id="A0A369J8C4"/>